<organism evidence="3 4">
    <name type="scientific">Carboxylicivirga sediminis</name>
    <dbReference type="NCBI Taxonomy" id="2006564"/>
    <lineage>
        <taxon>Bacteria</taxon>
        <taxon>Pseudomonadati</taxon>
        <taxon>Bacteroidota</taxon>
        <taxon>Bacteroidia</taxon>
        <taxon>Marinilabiliales</taxon>
        <taxon>Marinilabiliaceae</taxon>
        <taxon>Carboxylicivirga</taxon>
    </lineage>
</organism>
<evidence type="ECO:0000313" key="4">
    <source>
        <dbReference type="Proteomes" id="UP000679220"/>
    </source>
</evidence>
<feature type="signal peptide" evidence="1">
    <location>
        <begin position="1"/>
        <end position="22"/>
    </location>
</feature>
<dbReference type="InterPro" id="IPR012338">
    <property type="entry name" value="Beta-lactam/transpept-like"/>
</dbReference>
<accession>A0A941F2B9</accession>
<evidence type="ECO:0000313" key="3">
    <source>
        <dbReference type="EMBL" id="MBR8534080.1"/>
    </source>
</evidence>
<dbReference type="PANTHER" id="PTHR43283:SF7">
    <property type="entry name" value="BETA-LACTAMASE-RELATED DOMAIN-CONTAINING PROTEIN"/>
    <property type="match status" value="1"/>
</dbReference>
<feature type="chain" id="PRO_5037751190" evidence="1">
    <location>
        <begin position="23"/>
        <end position="449"/>
    </location>
</feature>
<comment type="caution">
    <text evidence="3">The sequence shown here is derived from an EMBL/GenBank/DDBJ whole genome shotgun (WGS) entry which is preliminary data.</text>
</comment>
<dbReference type="Pfam" id="PF00144">
    <property type="entry name" value="Beta-lactamase"/>
    <property type="match status" value="1"/>
</dbReference>
<dbReference type="InterPro" id="IPR050789">
    <property type="entry name" value="Diverse_Enzym_Activities"/>
</dbReference>
<dbReference type="Proteomes" id="UP000679220">
    <property type="component" value="Unassembled WGS sequence"/>
</dbReference>
<dbReference type="InterPro" id="IPR001466">
    <property type="entry name" value="Beta-lactam-related"/>
</dbReference>
<dbReference type="SUPFAM" id="SSF56601">
    <property type="entry name" value="beta-lactamase/transpeptidase-like"/>
    <property type="match status" value="1"/>
</dbReference>
<dbReference type="PANTHER" id="PTHR43283">
    <property type="entry name" value="BETA-LACTAMASE-RELATED"/>
    <property type="match status" value="1"/>
</dbReference>
<feature type="domain" description="Beta-lactamase-related" evidence="2">
    <location>
        <begin position="137"/>
        <end position="428"/>
    </location>
</feature>
<evidence type="ECO:0000256" key="1">
    <source>
        <dbReference type="SAM" id="SignalP"/>
    </source>
</evidence>
<protein>
    <submittedName>
        <fullName evidence="3">Beta-lactamase family protein</fullName>
    </submittedName>
</protein>
<keyword evidence="4" id="KW-1185">Reference proteome</keyword>
<dbReference type="RefSeq" id="WP_212187984.1">
    <property type="nucleotide sequence ID" value="NZ_JAGTAR010000001.1"/>
</dbReference>
<dbReference type="EMBL" id="JAGTAR010000001">
    <property type="protein sequence ID" value="MBR8534080.1"/>
    <property type="molecule type" value="Genomic_DNA"/>
</dbReference>
<dbReference type="AlphaFoldDB" id="A0A941F2B9"/>
<sequence>MKTKKFIPVVVATLLINLVACANNDTLNDEGKKEIKQTEKQDKATKPISYFADDIEASEAQTYRTAYRALNFIKADDTGTYSFLNLPEVSPTATLYREGQVAMLEEELDEKLWDTMTDTNAGKMPLRDLVENDSARMQGLLVIHDGKIALEKYMGMRPTDKHVWFSASKTLTGILVHMLEEDGLIDFEKNVTHYIPEYDSEDWQKVKVKHLLHHVSGMDYVETNKNFKTPGHPLAVGFAYAIATRHEVSDKSLFDIMRDVKLYIEPGTAFDYSTMNTQILGMIVERVTGQRFEDAMSQRLWTQIGMESEGAYALTPQGEILNGAIFSSRLRDMGRYGMIYTDSWNKVAEHQLVSDTYFDKVYDNTYSDAYLKGEQGTNNAKYFGEVPSHASYQWDAVFNDGDMYKAGRYGQGIYVSPETNTVVVWFSTVYENLLYFPGFARQIIQEHYR</sequence>
<keyword evidence="1" id="KW-0732">Signal</keyword>
<proteinExistence type="predicted"/>
<dbReference type="Gene3D" id="3.40.710.10">
    <property type="entry name" value="DD-peptidase/beta-lactamase superfamily"/>
    <property type="match status" value="1"/>
</dbReference>
<reference evidence="3" key="2">
    <citation type="submission" date="2021-04" db="EMBL/GenBank/DDBJ databases">
        <authorList>
            <person name="Zhang T."/>
            <person name="Zhang Y."/>
            <person name="Lu D."/>
            <person name="Zuo D."/>
            <person name="Du Z."/>
        </authorList>
    </citation>
    <scope>NUCLEOTIDE SEQUENCE</scope>
    <source>
        <strain evidence="3">JR1</strain>
    </source>
</reference>
<reference evidence="3" key="1">
    <citation type="journal article" date="2018" name="Int. J. Syst. Evol. Microbiol.">
        <title>Carboxylicivirga sediminis sp. nov., isolated from coastal sediment.</title>
        <authorList>
            <person name="Wang F.Q."/>
            <person name="Ren L.H."/>
            <person name="Zou R.J."/>
            <person name="Sun Y.Z."/>
            <person name="Liu X.J."/>
            <person name="Jiang F."/>
            <person name="Liu L.J."/>
        </authorList>
    </citation>
    <scope>NUCLEOTIDE SEQUENCE</scope>
    <source>
        <strain evidence="3">JR1</strain>
    </source>
</reference>
<evidence type="ECO:0000259" key="2">
    <source>
        <dbReference type="Pfam" id="PF00144"/>
    </source>
</evidence>
<name>A0A941F2B9_9BACT</name>
<gene>
    <name evidence="3" type="ORF">KDU71_00780</name>
</gene>